<accession>A0A8T0LE74</accession>
<name>A0A8T0LE74_PHAAN</name>
<reference evidence="2 3" key="1">
    <citation type="submission" date="2020-05" db="EMBL/GenBank/DDBJ databases">
        <title>Vigna angularis (adzuki bean) Var. LongXiaoDou No. 4 denovo assembly.</title>
        <authorList>
            <person name="Xiang H."/>
        </authorList>
    </citation>
    <scope>NUCLEOTIDE SEQUENCE [LARGE SCALE GENOMIC DNA]</scope>
    <source>
        <tissue evidence="2">Leaf</tissue>
    </source>
</reference>
<dbReference type="EMBL" id="JABFOF010000001">
    <property type="protein sequence ID" value="KAG2409811.1"/>
    <property type="molecule type" value="Genomic_DNA"/>
</dbReference>
<evidence type="ECO:0000313" key="2">
    <source>
        <dbReference type="EMBL" id="KAG2409811.1"/>
    </source>
</evidence>
<organism evidence="2 3">
    <name type="scientific">Phaseolus angularis</name>
    <name type="common">Azuki bean</name>
    <name type="synonym">Vigna angularis</name>
    <dbReference type="NCBI Taxonomy" id="3914"/>
    <lineage>
        <taxon>Eukaryota</taxon>
        <taxon>Viridiplantae</taxon>
        <taxon>Streptophyta</taxon>
        <taxon>Embryophyta</taxon>
        <taxon>Tracheophyta</taxon>
        <taxon>Spermatophyta</taxon>
        <taxon>Magnoliopsida</taxon>
        <taxon>eudicotyledons</taxon>
        <taxon>Gunneridae</taxon>
        <taxon>Pentapetalae</taxon>
        <taxon>rosids</taxon>
        <taxon>fabids</taxon>
        <taxon>Fabales</taxon>
        <taxon>Fabaceae</taxon>
        <taxon>Papilionoideae</taxon>
        <taxon>50 kb inversion clade</taxon>
        <taxon>NPAAA clade</taxon>
        <taxon>indigoferoid/millettioid clade</taxon>
        <taxon>Phaseoleae</taxon>
        <taxon>Vigna</taxon>
    </lineage>
</organism>
<feature type="region of interest" description="Disordered" evidence="1">
    <location>
        <begin position="1"/>
        <end position="31"/>
    </location>
</feature>
<proteinExistence type="predicted"/>
<dbReference type="Proteomes" id="UP000743370">
    <property type="component" value="Unassembled WGS sequence"/>
</dbReference>
<gene>
    <name evidence="2" type="ORF">HKW66_Vig0004760</name>
</gene>
<comment type="caution">
    <text evidence="2">The sequence shown here is derived from an EMBL/GenBank/DDBJ whole genome shotgun (WGS) entry which is preliminary data.</text>
</comment>
<sequence length="154" mass="17473">MGGRMHTKSDSEVTSNNTKQSSPTRSPPWRPLYYVQSPSNHDVEKMSYCSSPMGSPHHHFHYYLSSPIHHSRESSTPRFSAFLKNPRNFSSNWKKLHPHPFSLRRLLESSTSSSVIAELECMLACFVVGDDATTVVGVDGLETTRERMMCINQQ</sequence>
<feature type="compositionally biased region" description="Polar residues" evidence="1">
    <location>
        <begin position="12"/>
        <end position="24"/>
    </location>
</feature>
<evidence type="ECO:0000256" key="1">
    <source>
        <dbReference type="SAM" id="MobiDB-lite"/>
    </source>
</evidence>
<protein>
    <submittedName>
        <fullName evidence="2">Uncharacterized protein</fullName>
    </submittedName>
</protein>
<dbReference type="AlphaFoldDB" id="A0A8T0LE74"/>
<evidence type="ECO:0000313" key="3">
    <source>
        <dbReference type="Proteomes" id="UP000743370"/>
    </source>
</evidence>